<sequence length="530" mass="57242">MKFFTCITNFLFVLLFLCTAFTDKVNGQNPLTPAGVFNVFVEGNFTVYSSETEGSVAVGGNLIVNGGYGIAASTRTLPLYKVGDIPVGLVVNGGISLNGGLQVLNNTYMKIGNCASPDPLITYYKDNNNTFSPIRINKTSTSYGQSPTILLSAAANYWTPANPVSASNNPVCGTTGINFSTAFSSLRTNSTTLALCSGNTEVTNANGTIIPITNLPNQIKINLHSGVNVLNITGSDLSKVQDFILNNSPSASQILVINVAAVGAYNWSVPNINVPGDKSALRYILWNFPSTTVLTIQGAQIEGSVLAPNADVIKMGSSNIEGQFIAKSFSNIGGEMHDYPFNASLPSCAPMPVRLVKFTATPEGSAVRLAWETSWEYNSDYFVVERSNDAIEFGSLGRVLANGQTSQSQRYSFTDQLPSSQTAYYRLRMVDKDGSFDYSKLVAFLPDSDEPLLQLLENPTTNQVLRIQLRSWTVADLRLTNMQGQLVSFKGMAESNGTMTLRPDQTLPAGVYVLTARRGITHQQVRLVIL</sequence>
<dbReference type="RefSeq" id="WP_093824723.1">
    <property type="nucleotide sequence ID" value="NZ_FOLQ01000002.1"/>
</dbReference>
<dbReference type="OrthoDB" id="9805017at2"/>
<evidence type="ECO:0000256" key="1">
    <source>
        <dbReference type="SAM" id="SignalP"/>
    </source>
</evidence>
<protein>
    <submittedName>
        <fullName evidence="3">Por secretion system C-terminal sorting domain-containing protein/choice-of-anchor A domain-containing protein</fullName>
    </submittedName>
</protein>
<dbReference type="NCBIfam" id="TIGR04183">
    <property type="entry name" value="Por_Secre_tail"/>
    <property type="match status" value="1"/>
</dbReference>
<dbReference type="EMBL" id="FOLQ01000002">
    <property type="protein sequence ID" value="SFC86025.1"/>
    <property type="molecule type" value="Genomic_DNA"/>
</dbReference>
<organism evidence="3 4">
    <name type="scientific">Spirosoma endophyticum</name>
    <dbReference type="NCBI Taxonomy" id="662367"/>
    <lineage>
        <taxon>Bacteria</taxon>
        <taxon>Pseudomonadati</taxon>
        <taxon>Bacteroidota</taxon>
        <taxon>Cytophagia</taxon>
        <taxon>Cytophagales</taxon>
        <taxon>Cytophagaceae</taxon>
        <taxon>Spirosoma</taxon>
    </lineage>
</organism>
<feature type="domain" description="Choice-of-anchor A" evidence="2">
    <location>
        <begin position="30"/>
        <end position="337"/>
    </location>
</feature>
<accession>A0A1I1MLL7</accession>
<dbReference type="InterPro" id="IPR026588">
    <property type="entry name" value="Choice_anch_A"/>
</dbReference>
<dbReference type="InterPro" id="IPR026444">
    <property type="entry name" value="Secre_tail"/>
</dbReference>
<evidence type="ECO:0000313" key="3">
    <source>
        <dbReference type="EMBL" id="SFC86025.1"/>
    </source>
</evidence>
<feature type="signal peptide" evidence="1">
    <location>
        <begin position="1"/>
        <end position="22"/>
    </location>
</feature>
<evidence type="ECO:0000313" key="4">
    <source>
        <dbReference type="Proteomes" id="UP000198598"/>
    </source>
</evidence>
<dbReference type="AlphaFoldDB" id="A0A1I1MLL7"/>
<dbReference type="STRING" id="662367.SAMN05216167_102615"/>
<keyword evidence="1" id="KW-0732">Signal</keyword>
<dbReference type="NCBIfam" id="TIGR04215">
    <property type="entry name" value="choice_anch_A"/>
    <property type="match status" value="1"/>
</dbReference>
<dbReference type="InterPro" id="IPR013783">
    <property type="entry name" value="Ig-like_fold"/>
</dbReference>
<name>A0A1I1MLL7_9BACT</name>
<reference evidence="3 4" key="1">
    <citation type="submission" date="2016-10" db="EMBL/GenBank/DDBJ databases">
        <authorList>
            <person name="de Groot N.N."/>
        </authorList>
    </citation>
    <scope>NUCLEOTIDE SEQUENCE [LARGE SCALE GENOMIC DNA]</scope>
    <source>
        <strain evidence="3 4">DSM 26130</strain>
    </source>
</reference>
<proteinExistence type="predicted"/>
<keyword evidence="4" id="KW-1185">Reference proteome</keyword>
<dbReference type="Proteomes" id="UP000198598">
    <property type="component" value="Unassembled WGS sequence"/>
</dbReference>
<dbReference type="Pfam" id="PF20597">
    <property type="entry name" value="pAdhesive_15"/>
    <property type="match status" value="1"/>
</dbReference>
<dbReference type="Gene3D" id="2.60.40.10">
    <property type="entry name" value="Immunoglobulins"/>
    <property type="match status" value="1"/>
</dbReference>
<gene>
    <name evidence="3" type="ORF">SAMN05216167_102615</name>
</gene>
<feature type="chain" id="PRO_5011589062" evidence="1">
    <location>
        <begin position="23"/>
        <end position="530"/>
    </location>
</feature>
<evidence type="ECO:0000259" key="2">
    <source>
        <dbReference type="Pfam" id="PF20597"/>
    </source>
</evidence>